<feature type="transmembrane region" description="Helical" evidence="6">
    <location>
        <begin position="486"/>
        <end position="508"/>
    </location>
</feature>
<evidence type="ECO:0000256" key="7">
    <source>
        <dbReference type="SAM" id="SignalP"/>
    </source>
</evidence>
<reference evidence="9" key="1">
    <citation type="submission" date="2023-01" db="EMBL/GenBank/DDBJ databases">
        <title>Metagenome sequencing of chrysophaentin producing Chrysophaeum taylorii.</title>
        <authorList>
            <person name="Davison J."/>
            <person name="Bewley C."/>
        </authorList>
    </citation>
    <scope>NUCLEOTIDE SEQUENCE</scope>
    <source>
        <strain evidence="9">NIES-1699</strain>
    </source>
</reference>
<feature type="transmembrane region" description="Helical" evidence="6">
    <location>
        <begin position="599"/>
        <end position="619"/>
    </location>
</feature>
<evidence type="ECO:0000256" key="2">
    <source>
        <dbReference type="ARBA" id="ARBA00022448"/>
    </source>
</evidence>
<dbReference type="AlphaFoldDB" id="A0AAD7UA91"/>
<keyword evidence="3 6" id="KW-0812">Transmembrane</keyword>
<feature type="transmembrane region" description="Helical" evidence="6">
    <location>
        <begin position="194"/>
        <end position="211"/>
    </location>
</feature>
<name>A0AAD7UA91_9STRA</name>
<proteinExistence type="predicted"/>
<evidence type="ECO:0000256" key="4">
    <source>
        <dbReference type="ARBA" id="ARBA00022989"/>
    </source>
</evidence>
<protein>
    <recommendedName>
        <fullName evidence="8">Sodium/calcium exchanger membrane region domain-containing protein</fullName>
    </recommendedName>
</protein>
<keyword evidence="7" id="KW-0732">Signal</keyword>
<feature type="transmembrane region" description="Helical" evidence="6">
    <location>
        <begin position="431"/>
        <end position="450"/>
    </location>
</feature>
<dbReference type="Proteomes" id="UP001230188">
    <property type="component" value="Unassembled WGS sequence"/>
</dbReference>
<evidence type="ECO:0000256" key="5">
    <source>
        <dbReference type="ARBA" id="ARBA00023136"/>
    </source>
</evidence>
<dbReference type="InterPro" id="IPR051359">
    <property type="entry name" value="CaCA_antiporter"/>
</dbReference>
<dbReference type="PANTHER" id="PTHR12266">
    <property type="entry name" value="NA+/CA2+ K+ INDEPENDENT EXCHANGER"/>
    <property type="match status" value="1"/>
</dbReference>
<dbReference type="Gene3D" id="1.20.1420.30">
    <property type="entry name" value="NCX, central ion-binding region"/>
    <property type="match status" value="2"/>
</dbReference>
<comment type="caution">
    <text evidence="9">The sequence shown here is derived from an EMBL/GenBank/DDBJ whole genome shotgun (WGS) entry which is preliminary data.</text>
</comment>
<keyword evidence="4 6" id="KW-1133">Transmembrane helix</keyword>
<dbReference type="PANTHER" id="PTHR12266:SF0">
    <property type="entry name" value="MITOCHONDRIAL SODIUM_CALCIUM EXCHANGER PROTEIN"/>
    <property type="match status" value="1"/>
</dbReference>
<feature type="transmembrane region" description="Helical" evidence="6">
    <location>
        <begin position="462"/>
        <end position="480"/>
    </location>
</feature>
<feature type="transmembrane region" description="Helical" evidence="6">
    <location>
        <begin position="217"/>
        <end position="236"/>
    </location>
</feature>
<dbReference type="GO" id="GO:0008324">
    <property type="term" value="F:monoatomic cation transmembrane transporter activity"/>
    <property type="evidence" value="ECO:0007669"/>
    <property type="project" value="TreeGrafter"/>
</dbReference>
<feature type="signal peptide" evidence="7">
    <location>
        <begin position="1"/>
        <end position="15"/>
    </location>
</feature>
<feature type="transmembrane region" description="Helical" evidence="6">
    <location>
        <begin position="84"/>
        <end position="101"/>
    </location>
</feature>
<gene>
    <name evidence="9" type="ORF">CTAYLR_010367</name>
</gene>
<sequence>MSFLLLLFAVVCVSGERLGDARRLENSTVIMRPAKKNSTKNAAGSCSEARSMKTPSAQCSMARSDDCDNKYAIAYFCASSTNRVFLAFAYAAWLVLLFSLLGSTADEYFSPALEQLSSDFGLPPRFAGVTLLALGNGAPDVSSTMHAVSISRSGYRLALGALTGAGMFVGTVVAGGVMVVGDGAKAKGALLRDVSAYLFACTIIVGVLGVLGTVSYAGVTIFLTSYAAFVLVVLAADLWHRRPGGPAEDTAAAEADEPPAIELLLTLLHSVRRPDYDERGDDPSSATNLDDGSRVVGFERAASGYVVIDGDTAPPPLELGASPFDGEAYAASLLADDVEGSANDKSAQASLVVECWHRCRQHLNRVFFAMPIQYRVLAIPELPFVLARRITVPLTSDDSYARGPLVVSLVGAPLWLCAYASNAGAALDWRALLAAALVGASVAGAVALATRDGRSLEGSPNIALALFGFAVAATWIDVFADELVSALEFFGALAGIPSPVLGLTVLAWGNSIGDFSTNIAMAKRGLANMAMTACFAGPVFNALVGLGIGFSVRLAKERTHRVDAKITTGLYVGFGAIMLNCLAILVVGVANRGYIPKQFGYVSIALYAIYMVVSLAIFFSQDDDGDTN</sequence>
<feature type="domain" description="Sodium/calcium exchanger membrane region" evidence="8">
    <location>
        <begin position="465"/>
        <end position="615"/>
    </location>
</feature>
<evidence type="ECO:0000256" key="6">
    <source>
        <dbReference type="SAM" id="Phobius"/>
    </source>
</evidence>
<accession>A0AAD7UA91</accession>
<evidence type="ECO:0000313" key="10">
    <source>
        <dbReference type="Proteomes" id="UP001230188"/>
    </source>
</evidence>
<organism evidence="9 10">
    <name type="scientific">Chrysophaeum taylorii</name>
    <dbReference type="NCBI Taxonomy" id="2483200"/>
    <lineage>
        <taxon>Eukaryota</taxon>
        <taxon>Sar</taxon>
        <taxon>Stramenopiles</taxon>
        <taxon>Ochrophyta</taxon>
        <taxon>Pelagophyceae</taxon>
        <taxon>Pelagomonadales</taxon>
        <taxon>Pelagomonadaceae</taxon>
        <taxon>Chrysophaeum</taxon>
    </lineage>
</organism>
<dbReference type="InterPro" id="IPR044880">
    <property type="entry name" value="NCX_ion-bd_dom_sf"/>
</dbReference>
<keyword evidence="2" id="KW-0813">Transport</keyword>
<evidence type="ECO:0000259" key="8">
    <source>
        <dbReference type="Pfam" id="PF01699"/>
    </source>
</evidence>
<keyword evidence="10" id="KW-1185">Reference proteome</keyword>
<feature type="transmembrane region" description="Helical" evidence="6">
    <location>
        <begin position="570"/>
        <end position="590"/>
    </location>
</feature>
<comment type="subcellular location">
    <subcellularLocation>
        <location evidence="1">Membrane</location>
        <topology evidence="1">Multi-pass membrane protein</topology>
    </subcellularLocation>
</comment>
<keyword evidence="5 6" id="KW-0472">Membrane</keyword>
<feature type="transmembrane region" description="Helical" evidence="6">
    <location>
        <begin position="405"/>
        <end position="425"/>
    </location>
</feature>
<dbReference type="Pfam" id="PF01699">
    <property type="entry name" value="Na_Ca_ex"/>
    <property type="match status" value="2"/>
</dbReference>
<dbReference type="InterPro" id="IPR004837">
    <property type="entry name" value="NaCa_Exmemb"/>
</dbReference>
<feature type="transmembrane region" description="Helical" evidence="6">
    <location>
        <begin position="529"/>
        <end position="550"/>
    </location>
</feature>
<dbReference type="GO" id="GO:0016020">
    <property type="term" value="C:membrane"/>
    <property type="evidence" value="ECO:0007669"/>
    <property type="project" value="UniProtKB-SubCell"/>
</dbReference>
<dbReference type="EMBL" id="JAQMWT010000535">
    <property type="protein sequence ID" value="KAJ8599873.1"/>
    <property type="molecule type" value="Genomic_DNA"/>
</dbReference>
<feature type="transmembrane region" description="Helical" evidence="6">
    <location>
        <begin position="158"/>
        <end position="182"/>
    </location>
</feature>
<evidence type="ECO:0000256" key="1">
    <source>
        <dbReference type="ARBA" id="ARBA00004141"/>
    </source>
</evidence>
<feature type="domain" description="Sodium/calcium exchanger membrane region" evidence="8">
    <location>
        <begin position="91"/>
        <end position="234"/>
    </location>
</feature>
<evidence type="ECO:0000256" key="3">
    <source>
        <dbReference type="ARBA" id="ARBA00022692"/>
    </source>
</evidence>
<evidence type="ECO:0000313" key="9">
    <source>
        <dbReference type="EMBL" id="KAJ8599873.1"/>
    </source>
</evidence>
<feature type="chain" id="PRO_5042086812" description="Sodium/calcium exchanger membrane region domain-containing protein" evidence="7">
    <location>
        <begin position="16"/>
        <end position="628"/>
    </location>
</feature>